<evidence type="ECO:0000313" key="2">
    <source>
        <dbReference type="RefSeq" id="XP_075095410.1"/>
    </source>
</evidence>
<protein>
    <submittedName>
        <fullName evidence="2">Ervatamin-B-like</fullName>
    </submittedName>
</protein>
<dbReference type="Proteomes" id="UP000790787">
    <property type="component" value="Chromosome 19"/>
</dbReference>
<proteinExistence type="predicted"/>
<sequence>MLVTDYEARFSELSRHELIILPTDVEKVRRFVAGLHSSIQAIMDREVEMGTSYELVVKVARRIEGVHQRSREQVTRDKRFRYSGGFSGAPAGGRGCCWAFAATEVITAARAHINGEIVPLSKQHLLDCMYTHYNKPTWFEYLEENECFPCSYAKAYTFARDHGIVKEVKYPFTEQRGECHGPSEEIKGFKRVNENLNKKAIENLIKQQPITCAVPHVPSFNDFLGEKVYMGPTNLKNEATKKLIEEGNYKKLCIALLIVGYGVEDGVDFYLVKNSWRKEWGHKGYAKIERGVLSNLFYP</sequence>
<reference evidence="1" key="1">
    <citation type="journal article" date="2014" name="Nat. Commun.">
        <title>The tobacco genome sequence and its comparison with those of tomato and potato.</title>
        <authorList>
            <person name="Sierro N."/>
            <person name="Battey J.N."/>
            <person name="Ouadi S."/>
            <person name="Bakaher N."/>
            <person name="Bovet L."/>
            <person name="Willig A."/>
            <person name="Goepfert S."/>
            <person name="Peitsch M.C."/>
            <person name="Ivanov N.V."/>
        </authorList>
    </citation>
    <scope>NUCLEOTIDE SEQUENCE [LARGE SCALE GENOMIC DNA]</scope>
</reference>
<name>A0AC58TDW7_TOBAC</name>
<keyword evidence="1" id="KW-1185">Reference proteome</keyword>
<accession>A0AC58TDW7</accession>
<gene>
    <name evidence="2" type="primary">LOC107822782</name>
</gene>
<reference evidence="2" key="2">
    <citation type="submission" date="2025-08" db="UniProtKB">
        <authorList>
            <consortium name="RefSeq"/>
        </authorList>
    </citation>
    <scope>IDENTIFICATION</scope>
    <source>
        <tissue evidence="2">Leaf</tissue>
    </source>
</reference>
<organism evidence="1 2">
    <name type="scientific">Nicotiana tabacum</name>
    <name type="common">Common tobacco</name>
    <dbReference type="NCBI Taxonomy" id="4097"/>
    <lineage>
        <taxon>Eukaryota</taxon>
        <taxon>Viridiplantae</taxon>
        <taxon>Streptophyta</taxon>
        <taxon>Embryophyta</taxon>
        <taxon>Tracheophyta</taxon>
        <taxon>Spermatophyta</taxon>
        <taxon>Magnoliopsida</taxon>
        <taxon>eudicotyledons</taxon>
        <taxon>Gunneridae</taxon>
        <taxon>Pentapetalae</taxon>
        <taxon>asterids</taxon>
        <taxon>lamiids</taxon>
        <taxon>Solanales</taxon>
        <taxon>Solanaceae</taxon>
        <taxon>Nicotianoideae</taxon>
        <taxon>Nicotianeae</taxon>
        <taxon>Nicotiana</taxon>
    </lineage>
</organism>
<evidence type="ECO:0000313" key="1">
    <source>
        <dbReference type="Proteomes" id="UP000790787"/>
    </source>
</evidence>
<dbReference type="RefSeq" id="XP_075095410.1">
    <property type="nucleotide sequence ID" value="XM_075239309.1"/>
</dbReference>